<dbReference type="Proteomes" id="UP000218209">
    <property type="component" value="Unassembled WGS sequence"/>
</dbReference>
<gene>
    <name evidence="2" type="ORF">BU14_0452s0007</name>
</gene>
<dbReference type="AlphaFoldDB" id="A0A1X6NUJ5"/>
<evidence type="ECO:0008006" key="4">
    <source>
        <dbReference type="Google" id="ProtNLM"/>
    </source>
</evidence>
<dbReference type="EMBL" id="KV919073">
    <property type="protein sequence ID" value="OSX72262.1"/>
    <property type="molecule type" value="Genomic_DNA"/>
</dbReference>
<reference evidence="2 3" key="1">
    <citation type="submission" date="2017-03" db="EMBL/GenBank/DDBJ databases">
        <title>WGS assembly of Porphyra umbilicalis.</title>
        <authorList>
            <person name="Brawley S.H."/>
            <person name="Blouin N.A."/>
            <person name="Ficko-Blean E."/>
            <person name="Wheeler G.L."/>
            <person name="Lohr M."/>
            <person name="Goodson H.V."/>
            <person name="Jenkins J.W."/>
            <person name="Blaby-Haas C.E."/>
            <person name="Helliwell K.E."/>
            <person name="Chan C."/>
            <person name="Marriage T."/>
            <person name="Bhattacharya D."/>
            <person name="Klein A.S."/>
            <person name="Badis Y."/>
            <person name="Brodie J."/>
            <person name="Cao Y."/>
            <person name="Collen J."/>
            <person name="Dittami S.M."/>
            <person name="Gachon C.M."/>
            <person name="Green B.R."/>
            <person name="Karpowicz S."/>
            <person name="Kim J.W."/>
            <person name="Kudahl U."/>
            <person name="Lin S."/>
            <person name="Michel G."/>
            <person name="Mittag M."/>
            <person name="Olson B.J."/>
            <person name="Pangilinan J."/>
            <person name="Peng Y."/>
            <person name="Qiu H."/>
            <person name="Shu S."/>
            <person name="Singer J.T."/>
            <person name="Smith A.G."/>
            <person name="Sprecher B.N."/>
            <person name="Wagner V."/>
            <person name="Wang W."/>
            <person name="Wang Z.-Y."/>
            <person name="Yan J."/>
            <person name="Yarish C."/>
            <person name="Zoeuner-Riek S."/>
            <person name="Zhuang Y."/>
            <person name="Zou Y."/>
            <person name="Lindquist E.A."/>
            <person name="Grimwood J."/>
            <person name="Barry K."/>
            <person name="Rokhsar D.S."/>
            <person name="Schmutz J."/>
            <person name="Stiller J.W."/>
            <person name="Grossman A.R."/>
            <person name="Prochnik S.E."/>
        </authorList>
    </citation>
    <scope>NUCLEOTIDE SEQUENCE [LARGE SCALE GENOMIC DNA]</scope>
    <source>
        <strain evidence="2">4086291</strain>
    </source>
</reference>
<keyword evidence="1" id="KW-0732">Signal</keyword>
<evidence type="ECO:0000256" key="1">
    <source>
        <dbReference type="SAM" id="SignalP"/>
    </source>
</evidence>
<keyword evidence="3" id="KW-1185">Reference proteome</keyword>
<proteinExistence type="predicted"/>
<evidence type="ECO:0000313" key="3">
    <source>
        <dbReference type="Proteomes" id="UP000218209"/>
    </source>
</evidence>
<name>A0A1X6NUJ5_PORUM</name>
<protein>
    <recommendedName>
        <fullName evidence="4">VWFD domain-containing protein</fullName>
    </recommendedName>
</protein>
<organism evidence="2 3">
    <name type="scientific">Porphyra umbilicalis</name>
    <name type="common">Purple laver</name>
    <name type="synonym">Red alga</name>
    <dbReference type="NCBI Taxonomy" id="2786"/>
    <lineage>
        <taxon>Eukaryota</taxon>
        <taxon>Rhodophyta</taxon>
        <taxon>Bangiophyceae</taxon>
        <taxon>Bangiales</taxon>
        <taxon>Bangiaceae</taxon>
        <taxon>Porphyra</taxon>
    </lineage>
</organism>
<sequence length="323" mass="32559">MTPWRTLCAAAVATTAVALATAQSTVAATSLSPITFQGTYVLTKAGTSPTVAQARRCPVTVQVTETRTVPKATNGGRPVVVITTDWLRVNGRASCTSPCFPEDVAFRICGARDTTKTAQLQLFSSLDGFNASSATNATSAPANGLEVDLAAADVAYYTGRTTGELRCGGGVTLVRDARSYWIYSPTAPVPLSFTLPSSAGRVTSLLAGVRQVFFLIDDAFGGTWCGYAGASAVAGDRSGRLALPDGVVLPGAVVTPPPEIIVEELVVSPPRAGDGANGANGQVGCSGQDGADGADGVGVNGGAGGKGGKGGRAGACIINGRLF</sequence>
<accession>A0A1X6NUJ5</accession>
<evidence type="ECO:0000313" key="2">
    <source>
        <dbReference type="EMBL" id="OSX72262.1"/>
    </source>
</evidence>
<feature type="chain" id="PRO_5013298841" description="VWFD domain-containing protein" evidence="1">
    <location>
        <begin position="23"/>
        <end position="323"/>
    </location>
</feature>
<feature type="signal peptide" evidence="1">
    <location>
        <begin position="1"/>
        <end position="22"/>
    </location>
</feature>